<keyword evidence="16" id="KW-0030">Aminoacyl-tRNA synthetase</keyword>
<dbReference type="GO" id="GO:0006412">
    <property type="term" value="P:translation"/>
    <property type="evidence" value="ECO:0007669"/>
    <property type="project" value="UniProtKB-KW"/>
</dbReference>
<feature type="non-terminal residue" evidence="20">
    <location>
        <position position="1"/>
    </location>
</feature>
<keyword evidence="8" id="KW-0820">tRNA-binding</keyword>
<reference evidence="20" key="1">
    <citation type="journal article" date="2021" name="PeerJ">
        <title>Extensive microbial diversity within the chicken gut microbiome revealed by metagenomics and culture.</title>
        <authorList>
            <person name="Gilroy R."/>
            <person name="Ravi A."/>
            <person name="Getino M."/>
            <person name="Pursley I."/>
            <person name="Horton D.L."/>
            <person name="Alikhan N.F."/>
            <person name="Baker D."/>
            <person name="Gharbi K."/>
            <person name="Hall N."/>
            <person name="Watson M."/>
            <person name="Adriaenssens E.M."/>
            <person name="Foster-Nyarko E."/>
            <person name="Jarju S."/>
            <person name="Secka A."/>
            <person name="Antonio M."/>
            <person name="Oren A."/>
            <person name="Chaudhuri R.R."/>
            <person name="La Ragione R."/>
            <person name="Hildebrand F."/>
            <person name="Pallen M.J."/>
        </authorList>
    </citation>
    <scope>NUCLEOTIDE SEQUENCE</scope>
    <source>
        <strain evidence="20">Gambia16-930</strain>
    </source>
</reference>
<dbReference type="GO" id="GO:0046872">
    <property type="term" value="F:metal ion binding"/>
    <property type="evidence" value="ECO:0007669"/>
    <property type="project" value="UniProtKB-KW"/>
</dbReference>
<protein>
    <recommendedName>
        <fullName evidence="6">Phenylalanine--tRNA ligase beta subunit</fullName>
        <ecNumber evidence="5">6.1.1.20</ecNumber>
    </recommendedName>
    <alternativeName>
        <fullName evidence="17">Phenylalanyl-tRNA synthetase beta subunit</fullName>
    </alternativeName>
</protein>
<dbReference type="AlphaFoldDB" id="A0A9D1RFW2"/>
<evidence type="ECO:0000256" key="2">
    <source>
        <dbReference type="ARBA" id="ARBA00004496"/>
    </source>
</evidence>
<evidence type="ECO:0000256" key="13">
    <source>
        <dbReference type="ARBA" id="ARBA00022842"/>
    </source>
</evidence>
<evidence type="ECO:0000256" key="7">
    <source>
        <dbReference type="ARBA" id="ARBA00022490"/>
    </source>
</evidence>
<evidence type="ECO:0000256" key="5">
    <source>
        <dbReference type="ARBA" id="ARBA00012814"/>
    </source>
</evidence>
<evidence type="ECO:0000256" key="3">
    <source>
        <dbReference type="ARBA" id="ARBA00008653"/>
    </source>
</evidence>
<keyword evidence="15" id="KW-0648">Protein biosynthesis</keyword>
<organism evidence="20 21">
    <name type="scientific">Candidatus Onthomorpha intestinigallinarum</name>
    <dbReference type="NCBI Taxonomy" id="2840880"/>
    <lineage>
        <taxon>Bacteria</taxon>
        <taxon>Pseudomonadati</taxon>
        <taxon>Bacteroidota</taxon>
        <taxon>Bacteroidia</taxon>
        <taxon>Bacteroidales</taxon>
        <taxon>Candidatus Onthomorpha</taxon>
    </lineage>
</organism>
<keyword evidence="12" id="KW-0067">ATP-binding</keyword>
<dbReference type="SMART" id="SM00896">
    <property type="entry name" value="FDX-ACB"/>
    <property type="match status" value="1"/>
</dbReference>
<dbReference type="Pfam" id="PF03147">
    <property type="entry name" value="FDX-ACB"/>
    <property type="match status" value="1"/>
</dbReference>
<dbReference type="EMBL" id="DXGG01000057">
    <property type="protein sequence ID" value="HIW86949.1"/>
    <property type="molecule type" value="Genomic_DNA"/>
</dbReference>
<evidence type="ECO:0000256" key="11">
    <source>
        <dbReference type="ARBA" id="ARBA00022741"/>
    </source>
</evidence>
<dbReference type="GO" id="GO:0004826">
    <property type="term" value="F:phenylalanine-tRNA ligase activity"/>
    <property type="evidence" value="ECO:0007669"/>
    <property type="project" value="UniProtKB-EC"/>
</dbReference>
<comment type="subcellular location">
    <subcellularLocation>
        <location evidence="2">Cytoplasm</location>
    </subcellularLocation>
</comment>
<keyword evidence="7" id="KW-0963">Cytoplasm</keyword>
<evidence type="ECO:0000256" key="8">
    <source>
        <dbReference type="ARBA" id="ARBA00022555"/>
    </source>
</evidence>
<comment type="caution">
    <text evidence="20">The sequence shown here is derived from an EMBL/GenBank/DDBJ whole genome shotgun (WGS) entry which is preliminary data.</text>
</comment>
<comment type="similarity">
    <text evidence="3">Belongs to the phenylalanyl-tRNA synthetase beta subunit family. Type 1 subfamily.</text>
</comment>
<sequence>MTNGYYQYALAYVNKENKKTVATLGLLKRSVCKGFDIKQDVYYADVNWDLLLRLVPSKNAKYEDISKFPEVRRDLALVVSEDVTFAQIESLAYQCERKLLRSVSLFDVYKGDKLPKNCKQYAIAFVLQDKSKTLTDKQIESIMNKMLHAFEQQLGAKLR</sequence>
<evidence type="ECO:0000256" key="14">
    <source>
        <dbReference type="ARBA" id="ARBA00022884"/>
    </source>
</evidence>
<evidence type="ECO:0000313" key="20">
    <source>
        <dbReference type="EMBL" id="HIW86949.1"/>
    </source>
</evidence>
<reference evidence="20" key="2">
    <citation type="submission" date="2021-04" db="EMBL/GenBank/DDBJ databases">
        <authorList>
            <person name="Gilroy R."/>
        </authorList>
    </citation>
    <scope>NUCLEOTIDE SEQUENCE</scope>
    <source>
        <strain evidence="20">Gambia16-930</strain>
    </source>
</reference>
<feature type="domain" description="FDX-ACB" evidence="19">
    <location>
        <begin position="66"/>
        <end position="159"/>
    </location>
</feature>
<dbReference type="EC" id="6.1.1.20" evidence="5"/>
<evidence type="ECO:0000256" key="6">
    <source>
        <dbReference type="ARBA" id="ARBA00017032"/>
    </source>
</evidence>
<evidence type="ECO:0000256" key="12">
    <source>
        <dbReference type="ARBA" id="ARBA00022840"/>
    </source>
</evidence>
<dbReference type="InterPro" id="IPR005121">
    <property type="entry name" value="Fdx_antiC-bd"/>
</dbReference>
<dbReference type="GO" id="GO:0000049">
    <property type="term" value="F:tRNA binding"/>
    <property type="evidence" value="ECO:0007669"/>
    <property type="project" value="UniProtKB-KW"/>
</dbReference>
<evidence type="ECO:0000256" key="4">
    <source>
        <dbReference type="ARBA" id="ARBA00011209"/>
    </source>
</evidence>
<dbReference type="PROSITE" id="PS51447">
    <property type="entry name" value="FDX_ACB"/>
    <property type="match status" value="1"/>
</dbReference>
<dbReference type="SUPFAM" id="SSF54991">
    <property type="entry name" value="Anticodon-binding domain of PheRS"/>
    <property type="match status" value="1"/>
</dbReference>
<keyword evidence="9 20" id="KW-0436">Ligase</keyword>
<name>A0A9D1RFW2_9BACT</name>
<evidence type="ECO:0000256" key="10">
    <source>
        <dbReference type="ARBA" id="ARBA00022723"/>
    </source>
</evidence>
<evidence type="ECO:0000256" key="18">
    <source>
        <dbReference type="ARBA" id="ARBA00049255"/>
    </source>
</evidence>
<comment type="cofactor">
    <cofactor evidence="1">
        <name>Mg(2+)</name>
        <dbReference type="ChEBI" id="CHEBI:18420"/>
    </cofactor>
</comment>
<dbReference type="GO" id="GO:0005524">
    <property type="term" value="F:ATP binding"/>
    <property type="evidence" value="ECO:0007669"/>
    <property type="project" value="UniProtKB-KW"/>
</dbReference>
<dbReference type="InterPro" id="IPR036690">
    <property type="entry name" value="Fdx_antiC-bd_sf"/>
</dbReference>
<keyword evidence="10" id="KW-0479">Metal-binding</keyword>
<accession>A0A9D1RFW2</accession>
<evidence type="ECO:0000313" key="21">
    <source>
        <dbReference type="Proteomes" id="UP000824267"/>
    </source>
</evidence>
<dbReference type="Proteomes" id="UP000824267">
    <property type="component" value="Unassembled WGS sequence"/>
</dbReference>
<dbReference type="Gene3D" id="3.30.70.380">
    <property type="entry name" value="Ferrodoxin-fold anticodon-binding domain"/>
    <property type="match status" value="1"/>
</dbReference>
<keyword evidence="11" id="KW-0547">Nucleotide-binding</keyword>
<comment type="subunit">
    <text evidence="4">Tetramer of two alpha and two beta subunits.</text>
</comment>
<keyword evidence="14" id="KW-0694">RNA-binding</keyword>
<evidence type="ECO:0000256" key="15">
    <source>
        <dbReference type="ARBA" id="ARBA00022917"/>
    </source>
</evidence>
<dbReference type="GO" id="GO:0005737">
    <property type="term" value="C:cytoplasm"/>
    <property type="evidence" value="ECO:0007669"/>
    <property type="project" value="UniProtKB-SubCell"/>
</dbReference>
<keyword evidence="13" id="KW-0460">Magnesium</keyword>
<evidence type="ECO:0000256" key="1">
    <source>
        <dbReference type="ARBA" id="ARBA00001946"/>
    </source>
</evidence>
<evidence type="ECO:0000259" key="19">
    <source>
        <dbReference type="PROSITE" id="PS51447"/>
    </source>
</evidence>
<proteinExistence type="inferred from homology"/>
<evidence type="ECO:0000256" key="9">
    <source>
        <dbReference type="ARBA" id="ARBA00022598"/>
    </source>
</evidence>
<evidence type="ECO:0000256" key="17">
    <source>
        <dbReference type="ARBA" id="ARBA00033189"/>
    </source>
</evidence>
<dbReference type="FunFam" id="3.30.70.380:FF:000001">
    <property type="entry name" value="Phenylalanine--tRNA ligase beta subunit"/>
    <property type="match status" value="1"/>
</dbReference>
<evidence type="ECO:0000256" key="16">
    <source>
        <dbReference type="ARBA" id="ARBA00023146"/>
    </source>
</evidence>
<gene>
    <name evidence="20" type="ORF">IAC47_01555</name>
</gene>
<comment type="catalytic activity">
    <reaction evidence="18">
        <text>tRNA(Phe) + L-phenylalanine + ATP = L-phenylalanyl-tRNA(Phe) + AMP + diphosphate + H(+)</text>
        <dbReference type="Rhea" id="RHEA:19413"/>
        <dbReference type="Rhea" id="RHEA-COMP:9668"/>
        <dbReference type="Rhea" id="RHEA-COMP:9699"/>
        <dbReference type="ChEBI" id="CHEBI:15378"/>
        <dbReference type="ChEBI" id="CHEBI:30616"/>
        <dbReference type="ChEBI" id="CHEBI:33019"/>
        <dbReference type="ChEBI" id="CHEBI:58095"/>
        <dbReference type="ChEBI" id="CHEBI:78442"/>
        <dbReference type="ChEBI" id="CHEBI:78531"/>
        <dbReference type="ChEBI" id="CHEBI:456215"/>
        <dbReference type="EC" id="6.1.1.20"/>
    </reaction>
</comment>